<evidence type="ECO:0000313" key="4">
    <source>
        <dbReference type="Proteomes" id="UP000054859"/>
    </source>
</evidence>
<evidence type="ECO:0000313" key="2">
    <source>
        <dbReference type="EMBL" id="KTC66626.1"/>
    </source>
</evidence>
<dbReference type="Gene3D" id="2.40.160.20">
    <property type="match status" value="1"/>
</dbReference>
<dbReference type="SUPFAM" id="SSF56925">
    <property type="entry name" value="OMPA-like"/>
    <property type="match status" value="1"/>
</dbReference>
<accession>A0A0W0R6D0</accession>
<evidence type="ECO:0000256" key="1">
    <source>
        <dbReference type="SAM" id="SignalP"/>
    </source>
</evidence>
<keyword evidence="2" id="KW-0812">Transmembrane</keyword>
<feature type="signal peptide" evidence="1">
    <location>
        <begin position="1"/>
        <end position="21"/>
    </location>
</feature>
<evidence type="ECO:0000313" key="5">
    <source>
        <dbReference type="Proteomes" id="UP000281170"/>
    </source>
</evidence>
<protein>
    <submittedName>
        <fullName evidence="3">OmpA-like transmembrane domain protein</fullName>
    </submittedName>
    <submittedName>
        <fullName evidence="2">OmpA-like transmembrane domain-containing protein</fullName>
    </submittedName>
</protein>
<dbReference type="InterPro" id="IPR011250">
    <property type="entry name" value="OMP/PagP_B-barrel"/>
</dbReference>
<dbReference type="STRING" id="45056.Lade_1284"/>
<dbReference type="RefSeq" id="WP_058462283.1">
    <property type="nucleotide sequence ID" value="NZ_CAAAHS010000010.1"/>
</dbReference>
<reference evidence="2 4" key="1">
    <citation type="submission" date="2015-11" db="EMBL/GenBank/DDBJ databases">
        <title>Identification of large and diverse effector repertoires of 38 Legionella species.</title>
        <authorList>
            <person name="Burstein D."/>
            <person name="Amaro F."/>
            <person name="Zusman T."/>
            <person name="Lifshitz Z."/>
            <person name="Cohen O."/>
            <person name="Gilbert J.A."/>
            <person name="Pupko T."/>
            <person name="Shuman H.A."/>
            <person name="Segal G."/>
        </authorList>
    </citation>
    <scope>NUCLEOTIDE SEQUENCE [LARGE SCALE GENOMIC DNA]</scope>
    <source>
        <strain evidence="2 4">1762-AUS-E</strain>
    </source>
</reference>
<dbReference type="Proteomes" id="UP000054859">
    <property type="component" value="Unassembled WGS sequence"/>
</dbReference>
<dbReference type="EMBL" id="LNKA01000001">
    <property type="protein sequence ID" value="KTC66626.1"/>
    <property type="molecule type" value="Genomic_DNA"/>
</dbReference>
<dbReference type="OrthoDB" id="5638159at2"/>
<keyword evidence="4" id="KW-1185">Reference proteome</keyword>
<dbReference type="AlphaFoldDB" id="A0A0W0R6D0"/>
<name>A0A0W0R6D0_9GAMM</name>
<evidence type="ECO:0000313" key="3">
    <source>
        <dbReference type="EMBL" id="VEH81045.1"/>
    </source>
</evidence>
<proteinExistence type="predicted"/>
<dbReference type="Proteomes" id="UP000281170">
    <property type="component" value="Chromosome"/>
</dbReference>
<dbReference type="EMBL" id="LR134410">
    <property type="protein sequence ID" value="VEH81045.1"/>
    <property type="molecule type" value="Genomic_DNA"/>
</dbReference>
<dbReference type="PATRIC" id="fig|45056.6.peg.1326"/>
<feature type="chain" id="PRO_5033245306" evidence="1">
    <location>
        <begin position="22"/>
        <end position="249"/>
    </location>
</feature>
<keyword evidence="1" id="KW-0732">Signal</keyword>
<organism evidence="2 4">
    <name type="scientific">Legionella adelaidensis</name>
    <dbReference type="NCBI Taxonomy" id="45056"/>
    <lineage>
        <taxon>Bacteria</taxon>
        <taxon>Pseudomonadati</taxon>
        <taxon>Pseudomonadota</taxon>
        <taxon>Gammaproteobacteria</taxon>
        <taxon>Legionellales</taxon>
        <taxon>Legionellaceae</taxon>
        <taxon>Legionella</taxon>
    </lineage>
</organism>
<dbReference type="KEGG" id="ladl:NCTC12735_00012"/>
<gene>
    <name evidence="2" type="ORF">Lade_1284</name>
    <name evidence="3" type="ORF">NCTC12735_00012</name>
</gene>
<keyword evidence="2" id="KW-0472">Membrane</keyword>
<sequence length="249" mass="26874">MKKTVVNMGLLTIALSSSVYAGTMGPIQTATVSPFVGIEGGYTWSQLNGFDFNVVDTLRIRTNDSEKGWSGRISTGLIYPLNDTFSTTGEIGWGYYGKTDFSGVLSVPGLPTVNLNGVDIKSSQNGFDVLAGVMYTQPSYDLFFKAGALIQNSRLNVRINESLLDSDLIGIISNKSSQTEALPLIKLGGAYHINEQLSVTASWMHAFGSEQKYNVSLLQSVTAPAFNANINTMNPTIDSILVGLQYKFA</sequence>
<reference evidence="3 5" key="2">
    <citation type="submission" date="2018-12" db="EMBL/GenBank/DDBJ databases">
        <authorList>
            <consortium name="Pathogen Informatics"/>
        </authorList>
    </citation>
    <scope>NUCLEOTIDE SEQUENCE [LARGE SCALE GENOMIC DNA]</scope>
    <source>
        <strain evidence="3 5">NCTC12735</strain>
    </source>
</reference>